<dbReference type="InterPro" id="IPR052509">
    <property type="entry name" value="Metal_resp_DNA-bind_regulator"/>
</dbReference>
<dbReference type="PANTHER" id="PTHR33169:SF14">
    <property type="entry name" value="TRANSCRIPTIONAL REGULATOR RV3488"/>
    <property type="match status" value="1"/>
</dbReference>
<dbReference type="Pfam" id="PF03551">
    <property type="entry name" value="PadR"/>
    <property type="match status" value="1"/>
</dbReference>
<dbReference type="AlphaFoldDB" id="A0A372L6F8"/>
<evidence type="ECO:0000313" key="3">
    <source>
        <dbReference type="EMBL" id="RFU60588.1"/>
    </source>
</evidence>
<organism evidence="3 4">
    <name type="scientific">Peribacillus glennii</name>
    <dbReference type="NCBI Taxonomy" id="2303991"/>
    <lineage>
        <taxon>Bacteria</taxon>
        <taxon>Bacillati</taxon>
        <taxon>Bacillota</taxon>
        <taxon>Bacilli</taxon>
        <taxon>Bacillales</taxon>
        <taxon>Bacillaceae</taxon>
        <taxon>Peribacillus</taxon>
    </lineage>
</organism>
<gene>
    <name evidence="3" type="ORF">D0466_21260</name>
</gene>
<comment type="caution">
    <text evidence="3">The sequence shown here is derived from an EMBL/GenBank/DDBJ whole genome shotgun (WGS) entry which is preliminary data.</text>
</comment>
<evidence type="ECO:0000259" key="2">
    <source>
        <dbReference type="Pfam" id="PF03551"/>
    </source>
</evidence>
<dbReference type="SUPFAM" id="SSF46785">
    <property type="entry name" value="Winged helix' DNA-binding domain"/>
    <property type="match status" value="1"/>
</dbReference>
<proteinExistence type="predicted"/>
<dbReference type="GO" id="GO:0003677">
    <property type="term" value="F:DNA binding"/>
    <property type="evidence" value="ECO:0007669"/>
    <property type="project" value="UniProtKB-KW"/>
</dbReference>
<dbReference type="InterPro" id="IPR005149">
    <property type="entry name" value="Tscrpt_reg_PadR_N"/>
</dbReference>
<feature type="domain" description="Transcription regulator PadR N-terminal" evidence="2">
    <location>
        <begin position="3"/>
        <end position="76"/>
    </location>
</feature>
<sequence>MILLSLLKGKDMYGYELAELLKEISDDYLQLKEGTLYPALKKLEEKGLLKSYWKDSFEGPRRKYYYITKTGYKEFDAYVARWEEFQQKIKKIIQYEG</sequence>
<name>A0A372L6F8_9BACI</name>
<evidence type="ECO:0000313" key="4">
    <source>
        <dbReference type="Proteomes" id="UP000262939"/>
    </source>
</evidence>
<keyword evidence="4" id="KW-1185">Reference proteome</keyword>
<dbReference type="EMBL" id="QVTD01000024">
    <property type="protein sequence ID" value="RFU60588.1"/>
    <property type="molecule type" value="Genomic_DNA"/>
</dbReference>
<dbReference type="Gene3D" id="1.10.10.10">
    <property type="entry name" value="Winged helix-like DNA-binding domain superfamily/Winged helix DNA-binding domain"/>
    <property type="match status" value="1"/>
</dbReference>
<evidence type="ECO:0000256" key="1">
    <source>
        <dbReference type="ARBA" id="ARBA00023125"/>
    </source>
</evidence>
<dbReference type="OrthoDB" id="9808017at2"/>
<dbReference type="InterPro" id="IPR011991">
    <property type="entry name" value="ArsR-like_HTH"/>
</dbReference>
<reference evidence="3 4" key="1">
    <citation type="submission" date="2018-08" db="EMBL/GenBank/DDBJ databases">
        <title>Bacillus chawlae sp. nov., Bacillus glennii sp. nov., and Bacillus saganii sp. nov. Isolated from the Vehicle Assembly Building at Kennedy Space Center where the Viking Spacecraft were Assembled.</title>
        <authorList>
            <person name="Seuylemezian A."/>
            <person name="Vaishampayan P."/>
        </authorList>
    </citation>
    <scope>NUCLEOTIDE SEQUENCE [LARGE SCALE GENOMIC DNA]</scope>
    <source>
        <strain evidence="3 4">V44-8</strain>
    </source>
</reference>
<keyword evidence="1" id="KW-0238">DNA-binding</keyword>
<accession>A0A372L6F8</accession>
<dbReference type="InterPro" id="IPR036388">
    <property type="entry name" value="WH-like_DNA-bd_sf"/>
</dbReference>
<protein>
    <submittedName>
        <fullName evidence="3">PadR family transcriptional regulator</fullName>
    </submittedName>
</protein>
<dbReference type="CDD" id="cd00090">
    <property type="entry name" value="HTH_ARSR"/>
    <property type="match status" value="1"/>
</dbReference>
<dbReference type="Proteomes" id="UP000262939">
    <property type="component" value="Unassembled WGS sequence"/>
</dbReference>
<dbReference type="InterPro" id="IPR036390">
    <property type="entry name" value="WH_DNA-bd_sf"/>
</dbReference>
<dbReference type="PANTHER" id="PTHR33169">
    <property type="entry name" value="PADR-FAMILY TRANSCRIPTIONAL REGULATOR"/>
    <property type="match status" value="1"/>
</dbReference>